<organism evidence="4 5">
    <name type="scientific">Actinocatenispora rupis</name>
    <dbReference type="NCBI Taxonomy" id="519421"/>
    <lineage>
        <taxon>Bacteria</taxon>
        <taxon>Bacillati</taxon>
        <taxon>Actinomycetota</taxon>
        <taxon>Actinomycetes</taxon>
        <taxon>Micromonosporales</taxon>
        <taxon>Micromonosporaceae</taxon>
        <taxon>Actinocatenispora</taxon>
    </lineage>
</organism>
<dbReference type="PANTHER" id="PTHR12001">
    <property type="entry name" value="GERANYLGERANYL PYROPHOSPHATE SYNTHASE"/>
    <property type="match status" value="1"/>
</dbReference>
<evidence type="ECO:0000256" key="2">
    <source>
        <dbReference type="ARBA" id="ARBA00022842"/>
    </source>
</evidence>
<dbReference type="InterPro" id="IPR033749">
    <property type="entry name" value="Polyprenyl_synt_CS"/>
</dbReference>
<dbReference type="InterPro" id="IPR000092">
    <property type="entry name" value="Polyprenyl_synt"/>
</dbReference>
<name>A0A8J3NDR7_9ACTN</name>
<dbReference type="GO" id="GO:0004659">
    <property type="term" value="F:prenyltransferase activity"/>
    <property type="evidence" value="ECO:0007669"/>
    <property type="project" value="InterPro"/>
</dbReference>
<dbReference type="PROSITE" id="PS00723">
    <property type="entry name" value="POLYPRENYL_SYNTHASE_1"/>
    <property type="match status" value="1"/>
</dbReference>
<dbReference type="PANTHER" id="PTHR12001:SF71">
    <property type="entry name" value="(2E,6E)-FARNESYL DIPHOSPHATE SYNTHASE"/>
    <property type="match status" value="1"/>
</dbReference>
<evidence type="ECO:0000313" key="4">
    <source>
        <dbReference type="EMBL" id="GID11804.1"/>
    </source>
</evidence>
<dbReference type="Gene3D" id="1.10.600.10">
    <property type="entry name" value="Farnesyl Diphosphate Synthase"/>
    <property type="match status" value="1"/>
</dbReference>
<dbReference type="SUPFAM" id="SSF48576">
    <property type="entry name" value="Terpenoid synthases"/>
    <property type="match status" value="1"/>
</dbReference>
<dbReference type="InterPro" id="IPR008949">
    <property type="entry name" value="Isoprenoid_synthase_dom_sf"/>
</dbReference>
<dbReference type="Proteomes" id="UP000612808">
    <property type="component" value="Unassembled WGS sequence"/>
</dbReference>
<dbReference type="EMBL" id="BOMB01000015">
    <property type="protein sequence ID" value="GID11804.1"/>
    <property type="molecule type" value="Genomic_DNA"/>
</dbReference>
<gene>
    <name evidence="4" type="ORF">Aru02nite_26930</name>
</gene>
<reference evidence="4" key="1">
    <citation type="submission" date="2021-01" db="EMBL/GenBank/DDBJ databases">
        <title>Whole genome shotgun sequence of Actinocatenispora rupis NBRC 107355.</title>
        <authorList>
            <person name="Komaki H."/>
            <person name="Tamura T."/>
        </authorList>
    </citation>
    <scope>NUCLEOTIDE SEQUENCE</scope>
    <source>
        <strain evidence="4">NBRC 107355</strain>
    </source>
</reference>
<comment type="similarity">
    <text evidence="3">Belongs to the FPP/GGPP synthase family.</text>
</comment>
<keyword evidence="2" id="KW-0460">Magnesium</keyword>
<dbReference type="GO" id="GO:0008299">
    <property type="term" value="P:isoprenoid biosynthetic process"/>
    <property type="evidence" value="ECO:0007669"/>
    <property type="project" value="InterPro"/>
</dbReference>
<comment type="caution">
    <text evidence="4">The sequence shown here is derived from an EMBL/GenBank/DDBJ whole genome shotgun (WGS) entry which is preliminary data.</text>
</comment>
<evidence type="ECO:0000256" key="1">
    <source>
        <dbReference type="ARBA" id="ARBA00022723"/>
    </source>
</evidence>
<accession>A0A8J3NDR7</accession>
<dbReference type="SFLD" id="SFLDS00005">
    <property type="entry name" value="Isoprenoid_Synthase_Type_I"/>
    <property type="match status" value="1"/>
</dbReference>
<sequence>MTVTLPESLESVRTLVEPALRDAVDRLDPRSRLVSGYHLGYWSADGTPTGGGGKGMRGAFALLSARAAGAPASRGTPAAVAIELVHNYSLLHDDVMDRDVERRHRRAAWTVYGEADAILAGDALLGLAFEVLGGSAEPTAPWVLRTVAVTVRRLVAGQNADLGFERRADVTLSECLDMVRAKTAALFACACSAGAMLCDAPSDLTLRLARYGEHLGIAFQLVDDLLGIWGTTEVTGKPVLHDLQSRKKSIPVVYALNSGVTAADRLRELYLTAGELDGERLALAAKLVEEAGGREWTEREAARRLDLALAQLDEIDALAARAPEDGVTRRALPADVRADLVDLAHFVTGRDR</sequence>
<dbReference type="CDD" id="cd00685">
    <property type="entry name" value="Trans_IPPS_HT"/>
    <property type="match status" value="1"/>
</dbReference>
<keyword evidence="3" id="KW-0808">Transferase</keyword>
<dbReference type="Pfam" id="PF00348">
    <property type="entry name" value="polyprenyl_synt"/>
    <property type="match status" value="1"/>
</dbReference>
<evidence type="ECO:0000256" key="3">
    <source>
        <dbReference type="RuleBase" id="RU004466"/>
    </source>
</evidence>
<dbReference type="PROSITE" id="PS00444">
    <property type="entry name" value="POLYPRENYL_SYNTHASE_2"/>
    <property type="match status" value="1"/>
</dbReference>
<dbReference type="GO" id="GO:0046872">
    <property type="term" value="F:metal ion binding"/>
    <property type="evidence" value="ECO:0007669"/>
    <property type="project" value="UniProtKB-KW"/>
</dbReference>
<keyword evidence="1" id="KW-0479">Metal-binding</keyword>
<evidence type="ECO:0000313" key="5">
    <source>
        <dbReference type="Proteomes" id="UP000612808"/>
    </source>
</evidence>
<protein>
    <submittedName>
        <fullName evidence="4">Dimethylallyltransferase</fullName>
    </submittedName>
</protein>
<proteinExistence type="inferred from homology"/>
<dbReference type="RefSeq" id="WP_203657805.1">
    <property type="nucleotide sequence ID" value="NZ_BAAAZM010000005.1"/>
</dbReference>
<dbReference type="AlphaFoldDB" id="A0A8J3NDR7"/>
<keyword evidence="5" id="KW-1185">Reference proteome</keyword>